<evidence type="ECO:0000313" key="1">
    <source>
        <dbReference type="EMBL" id="CAJ2676149.1"/>
    </source>
</evidence>
<sequence>MISSTLSFTSSKLKLVPLCCNIFNSFSFSSLSTKSNFNQEDKPSNSAIDRIVLQFRNLSDHHEPTLTPFPPPDHFLHREWLRPDEAVIPSENEVVHQQQLTKKKKKNEVIAAPCLAKEELSRLRKIGIHLKEKVSIPQSGLTRSVLQKIHDQWKNNELVKLKFHDLLAHNMNLAHHIVQHRTGGLVIWRSGSVMWVYRGDNYQCPMNGNRHSSKGGDEMSDSVMWNQQQPENMTPEETEFDRMLDDFGPRFVDWWDTGILPVDADLLPPTVPDYRTPLRLLPAKMHPRLTNDEHTKMLKLAKALPCHFALGRNRNLQGLACAILKLWEKSLVAKIAVKLGVQNTNNELMALELKKLTGGTLLLRNKYHIVIYRGKDFVPTSVAAILSERQQLTKQVLDVQAKVQCRSVDVTGEDVTTAQAGSLAEFNEAQAPWGRELTIEEYEKMMKKASETKNVRLMKKIEHKLAVADAKKSRAENILVKIDASMVPAGRGNRGETITDEERVMFRMVGLRMKVYLQLGTRGVFDGVIKNMHLHWRHREFVKLITKQKTLAFVEETANLLEYKSGGILVAIDRLPKGFSLIYYRGKNYKRPITLRLGTSFNEDKSTEVINIHATT</sequence>
<organism evidence="1 2">
    <name type="scientific">Trifolium pratense</name>
    <name type="common">Red clover</name>
    <dbReference type="NCBI Taxonomy" id="57577"/>
    <lineage>
        <taxon>Eukaryota</taxon>
        <taxon>Viridiplantae</taxon>
        <taxon>Streptophyta</taxon>
        <taxon>Embryophyta</taxon>
        <taxon>Tracheophyta</taxon>
        <taxon>Spermatophyta</taxon>
        <taxon>Magnoliopsida</taxon>
        <taxon>eudicotyledons</taxon>
        <taxon>Gunneridae</taxon>
        <taxon>Pentapetalae</taxon>
        <taxon>rosids</taxon>
        <taxon>fabids</taxon>
        <taxon>Fabales</taxon>
        <taxon>Fabaceae</taxon>
        <taxon>Papilionoideae</taxon>
        <taxon>50 kb inversion clade</taxon>
        <taxon>NPAAA clade</taxon>
        <taxon>Hologalegina</taxon>
        <taxon>IRL clade</taxon>
        <taxon>Trifolieae</taxon>
        <taxon>Trifolium</taxon>
    </lineage>
</organism>
<proteinExistence type="predicted"/>
<dbReference type="EMBL" id="CASHSV030000823">
    <property type="protein sequence ID" value="CAJ2676149.1"/>
    <property type="molecule type" value="Genomic_DNA"/>
</dbReference>
<name>A0ACB0M6V4_TRIPR</name>
<protein>
    <submittedName>
        <fullName evidence="1">Uncharacterized protein</fullName>
    </submittedName>
</protein>
<dbReference type="Proteomes" id="UP001177021">
    <property type="component" value="Unassembled WGS sequence"/>
</dbReference>
<evidence type="ECO:0000313" key="2">
    <source>
        <dbReference type="Proteomes" id="UP001177021"/>
    </source>
</evidence>
<accession>A0ACB0M6V4</accession>
<keyword evidence="2" id="KW-1185">Reference proteome</keyword>
<reference evidence="1" key="1">
    <citation type="submission" date="2023-10" db="EMBL/GenBank/DDBJ databases">
        <authorList>
            <person name="Rodriguez Cubillos JULIANA M."/>
            <person name="De Vega J."/>
        </authorList>
    </citation>
    <scope>NUCLEOTIDE SEQUENCE</scope>
</reference>
<comment type="caution">
    <text evidence="1">The sequence shown here is derived from an EMBL/GenBank/DDBJ whole genome shotgun (WGS) entry which is preliminary data.</text>
</comment>
<gene>
    <name evidence="1" type="ORF">MILVUS5_LOCUS38966</name>
</gene>